<evidence type="ECO:0000256" key="1">
    <source>
        <dbReference type="ARBA" id="ARBA00007592"/>
    </source>
</evidence>
<dbReference type="Gene3D" id="3.20.20.70">
    <property type="entry name" value="Aldolase class I"/>
    <property type="match status" value="1"/>
</dbReference>
<keyword evidence="6" id="KW-1185">Reference proteome</keyword>
<dbReference type="EMBL" id="JACCBM010000001">
    <property type="protein sequence ID" value="NYD69420.1"/>
    <property type="molecule type" value="Genomic_DNA"/>
</dbReference>
<dbReference type="Proteomes" id="UP000549913">
    <property type="component" value="Unassembled WGS sequence"/>
</dbReference>
<dbReference type="InterPro" id="IPR013785">
    <property type="entry name" value="Aldolase_TIM"/>
</dbReference>
<dbReference type="RefSeq" id="WP_179546752.1">
    <property type="nucleotide sequence ID" value="NZ_BSEW01000001.1"/>
</dbReference>
<reference evidence="5 6" key="1">
    <citation type="submission" date="2020-07" db="EMBL/GenBank/DDBJ databases">
        <title>Sequencing the genomes of 1000 actinobacteria strains.</title>
        <authorList>
            <person name="Klenk H.-P."/>
        </authorList>
    </citation>
    <scope>NUCLEOTIDE SEQUENCE [LARGE SCALE GENOMIC DNA]</scope>
    <source>
        <strain evidence="5 6">DSM 26474</strain>
    </source>
</reference>
<dbReference type="Pfam" id="PF00701">
    <property type="entry name" value="DHDPS"/>
    <property type="match status" value="1"/>
</dbReference>
<dbReference type="InterPro" id="IPR002220">
    <property type="entry name" value="DapA-like"/>
</dbReference>
<evidence type="ECO:0000313" key="6">
    <source>
        <dbReference type="Proteomes" id="UP000549913"/>
    </source>
</evidence>
<dbReference type="SMART" id="SM01130">
    <property type="entry name" value="DHDPS"/>
    <property type="match status" value="1"/>
</dbReference>
<dbReference type="PIRSF" id="PIRSF001365">
    <property type="entry name" value="DHDPS"/>
    <property type="match status" value="1"/>
</dbReference>
<keyword evidence="2 3" id="KW-0456">Lyase</keyword>
<dbReference type="AlphaFoldDB" id="A0A852SJ45"/>
<dbReference type="CDD" id="cd00408">
    <property type="entry name" value="DHDPS-like"/>
    <property type="match status" value="1"/>
</dbReference>
<name>A0A852SJ45_9MICO</name>
<evidence type="ECO:0000313" key="5">
    <source>
        <dbReference type="EMBL" id="NYD69420.1"/>
    </source>
</evidence>
<sequence>MTDSLPNGAWPVMLTPFNDDRSIAWDEVDQLTDWLIDNGSAGIFTVALSGEMYDLTEEERLALARRVVARTAGRVPVIASSVSSGDAAEQARSAGAMAATGVDAVVLISSLVAGLAETDAVWKERVQRILDENPGVDFGIYECPLPYKRLPSLELVRWMAESGRFVFYKDTSHSVDTLRARIDVMRGTRLKMYNAQISSLTDSLRAGGAGLSGYAANIHPESVSWLCEHFDDAPADQVLTVQRLLTVAEHVINSRYPSSAKYYLSHSSKLRIRPVSRWKPEGIGAHEGAPLVEFARYFDSLGLPNAARVAGAR</sequence>
<protein>
    <submittedName>
        <fullName evidence="5">4-hydroxy-tetrahydrodipicolinate synthase</fullName>
        <ecNumber evidence="5">4.3.3.7</ecNumber>
    </submittedName>
</protein>
<dbReference type="SUPFAM" id="SSF51569">
    <property type="entry name" value="Aldolase"/>
    <property type="match status" value="1"/>
</dbReference>
<dbReference type="EC" id="4.3.3.7" evidence="5"/>
<comment type="similarity">
    <text evidence="1 3">Belongs to the DapA family.</text>
</comment>
<evidence type="ECO:0000256" key="4">
    <source>
        <dbReference type="PIRSR" id="PIRSR001365-1"/>
    </source>
</evidence>
<dbReference type="PANTHER" id="PTHR12128:SF66">
    <property type="entry name" value="4-HYDROXY-2-OXOGLUTARATE ALDOLASE, MITOCHONDRIAL"/>
    <property type="match status" value="1"/>
</dbReference>
<feature type="active site" description="Schiff-base intermediate with substrate" evidence="4">
    <location>
        <position position="169"/>
    </location>
</feature>
<dbReference type="PANTHER" id="PTHR12128">
    <property type="entry name" value="DIHYDRODIPICOLINATE SYNTHASE"/>
    <property type="match status" value="1"/>
</dbReference>
<comment type="caution">
    <text evidence="5">The sequence shown here is derived from an EMBL/GenBank/DDBJ whole genome shotgun (WGS) entry which is preliminary data.</text>
</comment>
<accession>A0A852SJ45</accession>
<feature type="active site" description="Proton donor/acceptor" evidence="4">
    <location>
        <position position="141"/>
    </location>
</feature>
<dbReference type="GO" id="GO:0008840">
    <property type="term" value="F:4-hydroxy-tetrahydrodipicolinate synthase activity"/>
    <property type="evidence" value="ECO:0007669"/>
    <property type="project" value="UniProtKB-EC"/>
</dbReference>
<organism evidence="5 6">
    <name type="scientific">Herbiconiux flava</name>
    <dbReference type="NCBI Taxonomy" id="881268"/>
    <lineage>
        <taxon>Bacteria</taxon>
        <taxon>Bacillati</taxon>
        <taxon>Actinomycetota</taxon>
        <taxon>Actinomycetes</taxon>
        <taxon>Micrococcales</taxon>
        <taxon>Microbacteriaceae</taxon>
        <taxon>Herbiconiux</taxon>
    </lineage>
</organism>
<evidence type="ECO:0000256" key="2">
    <source>
        <dbReference type="ARBA" id="ARBA00023239"/>
    </source>
</evidence>
<evidence type="ECO:0000256" key="3">
    <source>
        <dbReference type="PIRNR" id="PIRNR001365"/>
    </source>
</evidence>
<gene>
    <name evidence="5" type="ORF">BJ984_000578</name>
</gene>
<proteinExistence type="inferred from homology"/>